<accession>A0A9D9DF99</accession>
<comment type="caution">
    <text evidence="2">The sequence shown here is derived from an EMBL/GenBank/DDBJ whole genome shotgun (WGS) entry which is preliminary data.</text>
</comment>
<reference evidence="2" key="2">
    <citation type="journal article" date="2021" name="PeerJ">
        <title>Extensive microbial diversity within the chicken gut microbiome revealed by metagenomics and culture.</title>
        <authorList>
            <person name="Gilroy R."/>
            <person name="Ravi A."/>
            <person name="Getino M."/>
            <person name="Pursley I."/>
            <person name="Horton D.L."/>
            <person name="Alikhan N.F."/>
            <person name="Baker D."/>
            <person name="Gharbi K."/>
            <person name="Hall N."/>
            <person name="Watson M."/>
            <person name="Adriaenssens E.M."/>
            <person name="Foster-Nyarko E."/>
            <person name="Jarju S."/>
            <person name="Secka A."/>
            <person name="Antonio M."/>
            <person name="Oren A."/>
            <person name="Chaudhuri R.R."/>
            <person name="La Ragione R."/>
            <person name="Hildebrand F."/>
            <person name="Pallen M.J."/>
        </authorList>
    </citation>
    <scope>NUCLEOTIDE SEQUENCE</scope>
    <source>
        <strain evidence="2">8207</strain>
    </source>
</reference>
<dbReference type="Proteomes" id="UP000823630">
    <property type="component" value="Unassembled WGS sequence"/>
</dbReference>
<evidence type="ECO:0000313" key="2">
    <source>
        <dbReference type="EMBL" id="MBO8425503.1"/>
    </source>
</evidence>
<proteinExistence type="predicted"/>
<evidence type="ECO:0000313" key="3">
    <source>
        <dbReference type="Proteomes" id="UP000823630"/>
    </source>
</evidence>
<feature type="chain" id="PRO_5039337781" description="IncF plasmid conjugative transfer protein TraN" evidence="1">
    <location>
        <begin position="19"/>
        <end position="233"/>
    </location>
</feature>
<evidence type="ECO:0000256" key="1">
    <source>
        <dbReference type="SAM" id="SignalP"/>
    </source>
</evidence>
<sequence>MKKLVSLLIILMPIVANAAVNLYPDYYRCPDGYTTAVPENFMKYMYNSCRPPYNCLSYAAESCLVNVPGNVCWLYLAPNQTYTESDGSVFSISNVADVCPQSGGTGIAAYGATRCVNLPKTARCTEVESAGRYGTDSILSCGDNVEVRTVGICSSTTASAVGTREIMLDYDVNGKYCWCRTLSPFVSEWVYTSRNYSSASSCRQGCGEACRTYMIDTSSTYKPFRQYMLTMFM</sequence>
<organism evidence="2 3">
    <name type="scientific">Candidatus Enterousia avistercoris</name>
    <dbReference type="NCBI Taxonomy" id="2840788"/>
    <lineage>
        <taxon>Bacteria</taxon>
        <taxon>Pseudomonadati</taxon>
        <taxon>Pseudomonadota</taxon>
        <taxon>Alphaproteobacteria</taxon>
        <taxon>Candidatus Enterousia</taxon>
    </lineage>
</organism>
<name>A0A9D9DF99_9PROT</name>
<dbReference type="AlphaFoldDB" id="A0A9D9DF99"/>
<keyword evidence="1" id="KW-0732">Signal</keyword>
<dbReference type="EMBL" id="JADINC010000053">
    <property type="protein sequence ID" value="MBO8425503.1"/>
    <property type="molecule type" value="Genomic_DNA"/>
</dbReference>
<gene>
    <name evidence="2" type="ORF">IAC69_03440</name>
</gene>
<feature type="signal peptide" evidence="1">
    <location>
        <begin position="1"/>
        <end position="18"/>
    </location>
</feature>
<reference evidence="2" key="1">
    <citation type="submission" date="2020-10" db="EMBL/GenBank/DDBJ databases">
        <authorList>
            <person name="Gilroy R."/>
        </authorList>
    </citation>
    <scope>NUCLEOTIDE SEQUENCE</scope>
    <source>
        <strain evidence="2">8207</strain>
    </source>
</reference>
<protein>
    <recommendedName>
        <fullName evidence="4">IncF plasmid conjugative transfer protein TraN</fullName>
    </recommendedName>
</protein>
<evidence type="ECO:0008006" key="4">
    <source>
        <dbReference type="Google" id="ProtNLM"/>
    </source>
</evidence>